<keyword evidence="1" id="KW-1133">Transmembrane helix</keyword>
<organism evidence="2 3">
    <name type="scientific">Moryella indoligenes</name>
    <dbReference type="NCBI Taxonomy" id="371674"/>
    <lineage>
        <taxon>Bacteria</taxon>
        <taxon>Bacillati</taxon>
        <taxon>Bacillota</taxon>
        <taxon>Clostridia</taxon>
        <taxon>Lachnospirales</taxon>
        <taxon>Lachnospiraceae</taxon>
        <taxon>Moryella</taxon>
    </lineage>
</organism>
<keyword evidence="1" id="KW-0472">Membrane</keyword>
<evidence type="ECO:0000256" key="1">
    <source>
        <dbReference type="SAM" id="Phobius"/>
    </source>
</evidence>
<dbReference type="RefSeq" id="WP_307254460.1">
    <property type="nucleotide sequence ID" value="NZ_JAUSTO010000007.1"/>
</dbReference>
<proteinExistence type="predicted"/>
<keyword evidence="1" id="KW-0812">Transmembrane</keyword>
<reference evidence="2" key="1">
    <citation type="submission" date="2023-07" db="EMBL/GenBank/DDBJ databases">
        <title>Genomic Encyclopedia of Type Strains, Phase IV (KMG-IV): sequencing the most valuable type-strain genomes for metagenomic binning, comparative biology and taxonomic classification.</title>
        <authorList>
            <person name="Goeker M."/>
        </authorList>
    </citation>
    <scope>NUCLEOTIDE SEQUENCE</scope>
    <source>
        <strain evidence="2">DSM 19659</strain>
    </source>
</reference>
<evidence type="ECO:0000313" key="2">
    <source>
        <dbReference type="EMBL" id="MDQ0152664.1"/>
    </source>
</evidence>
<feature type="transmembrane region" description="Helical" evidence="1">
    <location>
        <begin position="35"/>
        <end position="60"/>
    </location>
</feature>
<dbReference type="EMBL" id="JAUSTO010000007">
    <property type="protein sequence ID" value="MDQ0152664.1"/>
    <property type="molecule type" value="Genomic_DNA"/>
</dbReference>
<protein>
    <submittedName>
        <fullName evidence="2">Disulfide bond formation protein DsbB</fullName>
    </submittedName>
</protein>
<evidence type="ECO:0000313" key="3">
    <source>
        <dbReference type="Proteomes" id="UP001241537"/>
    </source>
</evidence>
<accession>A0AAE4AKW7</accession>
<dbReference type="Proteomes" id="UP001241537">
    <property type="component" value="Unassembled WGS sequence"/>
</dbReference>
<keyword evidence="3" id="KW-1185">Reference proteome</keyword>
<gene>
    <name evidence="2" type="ORF">J2S20_001358</name>
</gene>
<dbReference type="AlphaFoldDB" id="A0AAE4AKW7"/>
<name>A0AAE4AKW7_9FIRM</name>
<comment type="caution">
    <text evidence="2">The sequence shown here is derived from an EMBL/GenBank/DDBJ whole genome shotgun (WGS) entry which is preliminary data.</text>
</comment>
<sequence length="195" mass="22563">MTKYEFTMEHSAGSFEALAHMQYDLFCRVNRVARFLVGIGAGLIGVMNMSVWWGMLLLVYGGYMLSGRYSSANHTARKLSRQLEESGAPYPRTRFLFHEQAVEILDLNDPSAPQVFLKYAEVQAVGEDYRYFYLFRDRYGGYMLPKEQLGEREEHFRMDLAERCGRGIQSSSAPALRLLRCFLTRREKKKRDGSL</sequence>